<accession>A0A7X5KLR9</accession>
<dbReference type="AlphaFoldDB" id="A0A7X5KLR9"/>
<evidence type="ECO:0000313" key="8">
    <source>
        <dbReference type="EMBL" id="NDL67111.1"/>
    </source>
</evidence>
<name>A0A7X5KLR9_9FIRM</name>
<evidence type="ECO:0000256" key="4">
    <source>
        <dbReference type="ARBA" id="ARBA00022982"/>
    </source>
</evidence>
<comment type="caution">
    <text evidence="8">The sequence shown here is derived from an EMBL/GenBank/DDBJ whole genome shotgun (WGS) entry which is preliminary data.</text>
</comment>
<protein>
    <submittedName>
        <fullName evidence="8">Rubrerythrin family protein</fullName>
    </submittedName>
</protein>
<dbReference type="InterPro" id="IPR052364">
    <property type="entry name" value="Rubrerythrin"/>
</dbReference>
<dbReference type="Gene3D" id="1.20.1260.10">
    <property type="match status" value="1"/>
</dbReference>
<evidence type="ECO:0000256" key="3">
    <source>
        <dbReference type="ARBA" id="ARBA00022723"/>
    </source>
</evidence>
<reference evidence="8 9" key="1">
    <citation type="submission" date="2020-01" db="EMBL/GenBank/DDBJ databases">
        <title>Anaeroalcalibacter tamaniensis gen. nov., sp. nov., moderately halophilic strictly anaerobic fermenter bacterium from mud volcano of Taman peninsula.</title>
        <authorList>
            <person name="Frolova A."/>
            <person name="Merkel A.Y."/>
            <person name="Slobodkin A.I."/>
        </authorList>
    </citation>
    <scope>NUCLEOTIDE SEQUENCE [LARGE SCALE GENOMIC DNA]</scope>
    <source>
        <strain evidence="8 9">F-3ap</strain>
    </source>
</reference>
<keyword evidence="4" id="KW-0249">Electron transport</keyword>
<dbReference type="Gene3D" id="2.20.28.10">
    <property type="match status" value="1"/>
</dbReference>
<dbReference type="InterPro" id="IPR024934">
    <property type="entry name" value="Rubredoxin-like_dom"/>
</dbReference>
<dbReference type="SUPFAM" id="SSF47240">
    <property type="entry name" value="Ferritin-like"/>
    <property type="match status" value="1"/>
</dbReference>
<feature type="domain" description="Ferritin-like diiron" evidence="7">
    <location>
        <begin position="2"/>
        <end position="149"/>
    </location>
</feature>
<dbReference type="Pfam" id="PF21349">
    <property type="entry name" value="RUBY_RBDX"/>
    <property type="match status" value="1"/>
</dbReference>
<evidence type="ECO:0000259" key="7">
    <source>
        <dbReference type="PROSITE" id="PS50905"/>
    </source>
</evidence>
<dbReference type="InterPro" id="IPR003251">
    <property type="entry name" value="Rr_diiron-bd_dom"/>
</dbReference>
<dbReference type="NCBIfam" id="NF045767">
    <property type="entry name" value="RuberyRbr"/>
    <property type="match status" value="1"/>
</dbReference>
<evidence type="ECO:0000256" key="2">
    <source>
        <dbReference type="ARBA" id="ARBA00022448"/>
    </source>
</evidence>
<keyword evidence="2" id="KW-0813">Transport</keyword>
<comment type="cofactor">
    <cofactor evidence="1">
        <name>Fe(3+)</name>
        <dbReference type="ChEBI" id="CHEBI:29034"/>
    </cofactor>
</comment>
<dbReference type="GO" id="GO:0005506">
    <property type="term" value="F:iron ion binding"/>
    <property type="evidence" value="ECO:0007669"/>
    <property type="project" value="InterPro"/>
</dbReference>
<gene>
    <name evidence="8" type="ORF">GXN74_05035</name>
</gene>
<keyword evidence="9" id="KW-1185">Reference proteome</keyword>
<dbReference type="EMBL" id="JAAEEH010000010">
    <property type="protein sequence ID" value="NDL67111.1"/>
    <property type="molecule type" value="Genomic_DNA"/>
</dbReference>
<dbReference type="Proteomes" id="UP000461585">
    <property type="component" value="Unassembled WGS sequence"/>
</dbReference>
<dbReference type="InterPro" id="IPR009078">
    <property type="entry name" value="Ferritin-like_SF"/>
</dbReference>
<dbReference type="InterPro" id="IPR009040">
    <property type="entry name" value="Ferritin-like_diiron"/>
</dbReference>
<keyword evidence="3" id="KW-0479">Metal-binding</keyword>
<evidence type="ECO:0000259" key="6">
    <source>
        <dbReference type="PROSITE" id="PS50903"/>
    </source>
</evidence>
<dbReference type="InterPro" id="IPR012347">
    <property type="entry name" value="Ferritin-like"/>
</dbReference>
<keyword evidence="5" id="KW-0408">Iron</keyword>
<evidence type="ECO:0000313" key="9">
    <source>
        <dbReference type="Proteomes" id="UP000461585"/>
    </source>
</evidence>
<dbReference type="PROSITE" id="PS50905">
    <property type="entry name" value="FERRITIN_LIKE"/>
    <property type="match status" value="1"/>
</dbReference>
<organism evidence="8 9">
    <name type="scientific">Anaerotalea alkaliphila</name>
    <dbReference type="NCBI Taxonomy" id="2662126"/>
    <lineage>
        <taxon>Bacteria</taxon>
        <taxon>Bacillati</taxon>
        <taxon>Bacillota</taxon>
        <taxon>Clostridia</taxon>
        <taxon>Eubacteriales</taxon>
        <taxon>Anaerotalea</taxon>
    </lineage>
</organism>
<dbReference type="InterPro" id="IPR048574">
    <property type="entry name" value="RUBY_RBDX"/>
</dbReference>
<dbReference type="GO" id="GO:0016491">
    <property type="term" value="F:oxidoreductase activity"/>
    <property type="evidence" value="ECO:0007669"/>
    <property type="project" value="InterPro"/>
</dbReference>
<proteinExistence type="predicted"/>
<dbReference type="PANTHER" id="PTHR43865:SF1">
    <property type="entry name" value="RUBRERYTHRIN-RELATED"/>
    <property type="match status" value="1"/>
</dbReference>
<dbReference type="CDD" id="cd00729">
    <property type="entry name" value="rubredoxin_SM"/>
    <property type="match status" value="1"/>
</dbReference>
<dbReference type="Pfam" id="PF02915">
    <property type="entry name" value="Rubrerythrin"/>
    <property type="match status" value="1"/>
</dbReference>
<feature type="domain" description="Rubredoxin-like" evidence="6">
    <location>
        <begin position="156"/>
        <end position="190"/>
    </location>
</feature>
<dbReference type="PROSITE" id="PS50903">
    <property type="entry name" value="RUBREDOXIN_LIKE"/>
    <property type="match status" value="1"/>
</dbReference>
<dbReference type="SUPFAM" id="SSF57802">
    <property type="entry name" value="Rubredoxin-like"/>
    <property type="match status" value="1"/>
</dbReference>
<dbReference type="CDD" id="cd01041">
    <property type="entry name" value="Rubrerythrin"/>
    <property type="match status" value="1"/>
</dbReference>
<dbReference type="FunFam" id="2.20.28.10:FF:000018">
    <property type="entry name" value="Rubrerythrin"/>
    <property type="match status" value="1"/>
</dbReference>
<dbReference type="RefSeq" id="WP_162369840.1">
    <property type="nucleotide sequence ID" value="NZ_JAAEEH010000010.1"/>
</dbReference>
<dbReference type="PANTHER" id="PTHR43865">
    <property type="entry name" value="RUBRERYTHRIN-RELATED"/>
    <property type="match status" value="1"/>
</dbReference>
<sequence length="194" mass="21340">MQLKGTRTASNLMQAYLGEAQAMNRYTLYASAAKKEGYAQIAEIFTQTADQERAHAKRFLRFLAEDHNGEEVALEGASYPVAFGDTLFNLRSAAQGEGEEGLTLYPGFAGVAEAEGFKEIAYLFQQVAVIEESHGARFAALAGNLEEGRVFSKEQPVEWVCRVCGYIYTGENAPGLCPVCLHPQAHFEVQARNY</sequence>
<evidence type="ECO:0000256" key="1">
    <source>
        <dbReference type="ARBA" id="ARBA00001965"/>
    </source>
</evidence>
<evidence type="ECO:0000256" key="5">
    <source>
        <dbReference type="ARBA" id="ARBA00023004"/>
    </source>
</evidence>